<sequence length="152" mass="17008">MMKQLTKGTWVVIADGEKALFLENVADTVHPELVVQRIDAQENPSDRAQGSDRPGRMADTGPGHRSALEETDWHELAKMRFADDLAETLLRMVQQGRIERLVLAAAPRILGEVRRSLHKSVADILVAEIDKTLTNHPIDEIEKLVKDEIEAV</sequence>
<name>A0A074JF75_9RHOB</name>
<dbReference type="Pfam" id="PF18856">
    <property type="entry name" value="baeRF_family12"/>
    <property type="match status" value="1"/>
</dbReference>
<dbReference type="Proteomes" id="UP000027432">
    <property type="component" value="Unassembled WGS sequence"/>
</dbReference>
<dbReference type="STRING" id="1353537.TP2_01765"/>
<evidence type="ECO:0000313" key="3">
    <source>
        <dbReference type="Proteomes" id="UP000027432"/>
    </source>
</evidence>
<evidence type="ECO:0000256" key="1">
    <source>
        <dbReference type="SAM" id="MobiDB-lite"/>
    </source>
</evidence>
<evidence type="ECO:0008006" key="4">
    <source>
        <dbReference type="Google" id="ProtNLM"/>
    </source>
</evidence>
<evidence type="ECO:0000313" key="2">
    <source>
        <dbReference type="EMBL" id="KEO56276.1"/>
    </source>
</evidence>
<dbReference type="InterPro" id="IPR041374">
    <property type="entry name" value="BaeRF_family12"/>
</dbReference>
<comment type="caution">
    <text evidence="2">The sequence shown here is derived from an EMBL/GenBank/DDBJ whole genome shotgun (WGS) entry which is preliminary data.</text>
</comment>
<dbReference type="AlphaFoldDB" id="A0A074JF75"/>
<dbReference type="EMBL" id="AUND01000001">
    <property type="protein sequence ID" value="KEO56276.1"/>
    <property type="molecule type" value="Genomic_DNA"/>
</dbReference>
<accession>A0A074JF75</accession>
<organism evidence="2 3">
    <name type="scientific">Thioclava pacifica DSM 10166</name>
    <dbReference type="NCBI Taxonomy" id="1353537"/>
    <lineage>
        <taxon>Bacteria</taxon>
        <taxon>Pseudomonadati</taxon>
        <taxon>Pseudomonadota</taxon>
        <taxon>Alphaproteobacteria</taxon>
        <taxon>Rhodobacterales</taxon>
        <taxon>Paracoccaceae</taxon>
        <taxon>Thioclava</taxon>
    </lineage>
</organism>
<reference evidence="2 3" key="1">
    <citation type="submission" date="2013-07" db="EMBL/GenBank/DDBJ databases">
        <title>Thioclava pacifica DSM 10166 Genome Sequencing.</title>
        <authorList>
            <person name="Lai Q."/>
            <person name="Shao Z."/>
        </authorList>
    </citation>
    <scope>NUCLEOTIDE SEQUENCE [LARGE SCALE GENOMIC DNA]</scope>
    <source>
        <strain evidence="2 3">DSM 10166</strain>
    </source>
</reference>
<proteinExistence type="predicted"/>
<gene>
    <name evidence="2" type="ORF">TP2_01765</name>
</gene>
<protein>
    <recommendedName>
        <fullName evidence="4">Host attachment protein</fullName>
    </recommendedName>
</protein>
<dbReference type="eggNOG" id="COG5622">
    <property type="taxonomic scope" value="Bacteria"/>
</dbReference>
<keyword evidence="3" id="KW-1185">Reference proteome</keyword>
<feature type="region of interest" description="Disordered" evidence="1">
    <location>
        <begin position="39"/>
        <end position="68"/>
    </location>
</feature>